<organism evidence="2 3">
    <name type="scientific">Tepidimicrobium xylanilyticum</name>
    <dbReference type="NCBI Taxonomy" id="1123352"/>
    <lineage>
        <taxon>Bacteria</taxon>
        <taxon>Bacillati</taxon>
        <taxon>Bacillota</taxon>
        <taxon>Tissierellia</taxon>
        <taxon>Tissierellales</taxon>
        <taxon>Tepidimicrobiaceae</taxon>
        <taxon>Tepidimicrobium</taxon>
    </lineage>
</organism>
<dbReference type="EMBL" id="FNNG01000002">
    <property type="protein sequence ID" value="SDW41766.1"/>
    <property type="molecule type" value="Genomic_DNA"/>
</dbReference>
<feature type="region of interest" description="Disordered" evidence="1">
    <location>
        <begin position="1"/>
        <end position="37"/>
    </location>
</feature>
<accession>A0A1H2TCU1</accession>
<proteinExistence type="predicted"/>
<evidence type="ECO:0000313" key="2">
    <source>
        <dbReference type="EMBL" id="SDW41766.1"/>
    </source>
</evidence>
<sequence>MCKNKSIRSYGNNDDCQNDHKDDSKKDSPIPENTTGITSEICNKSVSPLEAREEGQTENKQTFKEYYENIIKKCKLHAIDSKYREGVRYAIKLILVNIEDSKYIRIKDHNIPVEIV</sequence>
<feature type="compositionally biased region" description="Basic and acidic residues" evidence="1">
    <location>
        <begin position="17"/>
        <end position="29"/>
    </location>
</feature>
<evidence type="ECO:0000256" key="1">
    <source>
        <dbReference type="SAM" id="MobiDB-lite"/>
    </source>
</evidence>
<keyword evidence="3" id="KW-1185">Reference proteome</keyword>
<evidence type="ECO:0000313" key="3">
    <source>
        <dbReference type="Proteomes" id="UP000198828"/>
    </source>
</evidence>
<dbReference type="AlphaFoldDB" id="A0A1H2TCU1"/>
<dbReference type="OrthoDB" id="9803733at2"/>
<reference evidence="2 3" key="1">
    <citation type="submission" date="2016-10" db="EMBL/GenBank/DDBJ databases">
        <authorList>
            <person name="de Groot N.N."/>
        </authorList>
    </citation>
    <scope>NUCLEOTIDE SEQUENCE [LARGE SCALE GENOMIC DNA]</scope>
    <source>
        <strain evidence="2 3">DSM 23310</strain>
    </source>
</reference>
<name>A0A1H2TCU1_9FIRM</name>
<protein>
    <submittedName>
        <fullName evidence="2">Uncharacterized protein</fullName>
    </submittedName>
</protein>
<dbReference type="RefSeq" id="WP_093750887.1">
    <property type="nucleotide sequence ID" value="NZ_FNNG01000002.1"/>
</dbReference>
<gene>
    <name evidence="2" type="ORF">SAMN05660923_00683</name>
</gene>
<dbReference type="Proteomes" id="UP000198828">
    <property type="component" value="Unassembled WGS sequence"/>
</dbReference>